<gene>
    <name evidence="2" type="ORF">BN9_027200</name>
</gene>
<dbReference type="Proteomes" id="UP000053237">
    <property type="component" value="Unassembled WGS sequence"/>
</dbReference>
<comment type="caution">
    <text evidence="2">The sequence shown here is derived from an EMBL/GenBank/DDBJ whole genome shotgun (WGS) entry which is preliminary data.</text>
</comment>
<name>A0A024G5C0_9STRA</name>
<reference evidence="2 3" key="1">
    <citation type="submission" date="2012-05" db="EMBL/GenBank/DDBJ databases">
        <title>Recombination and specialization in a pathogen metapopulation.</title>
        <authorList>
            <person name="Gardiner A."/>
            <person name="Kemen E."/>
            <person name="Schultz-Larsen T."/>
            <person name="MacLean D."/>
            <person name="Van Oosterhout C."/>
            <person name="Jones J.D.G."/>
        </authorList>
    </citation>
    <scope>NUCLEOTIDE SEQUENCE [LARGE SCALE GENOMIC DNA]</scope>
    <source>
        <strain evidence="2 3">Ac Nc2</strain>
    </source>
</reference>
<evidence type="ECO:0000313" key="3">
    <source>
        <dbReference type="Proteomes" id="UP000053237"/>
    </source>
</evidence>
<keyword evidence="3" id="KW-1185">Reference proteome</keyword>
<dbReference type="AlphaFoldDB" id="A0A024G5C0"/>
<proteinExistence type="predicted"/>
<evidence type="ECO:0000256" key="1">
    <source>
        <dbReference type="SAM" id="MobiDB-lite"/>
    </source>
</evidence>
<dbReference type="InParanoid" id="A0A024G5C0"/>
<accession>A0A024G5C0</accession>
<dbReference type="EMBL" id="CAIX01000027">
    <property type="protein sequence ID" value="CCI41936.1"/>
    <property type="molecule type" value="Genomic_DNA"/>
</dbReference>
<feature type="region of interest" description="Disordered" evidence="1">
    <location>
        <begin position="71"/>
        <end position="99"/>
    </location>
</feature>
<evidence type="ECO:0000313" key="2">
    <source>
        <dbReference type="EMBL" id="CCI41936.1"/>
    </source>
</evidence>
<sequence length="99" mass="11376">MSSAIVFETIGERTRTKMISVSKVLKLRMLISSSASNLDRKLEFYQILYWNMQSPRITSQFQEIQPQAVPNESEDTFSQTNTVSSTDVPGQHTTYRVRL</sequence>
<protein>
    <submittedName>
        <fullName evidence="2">Uncharacterized protein</fullName>
    </submittedName>
</protein>
<organism evidence="2 3">
    <name type="scientific">Albugo candida</name>
    <dbReference type="NCBI Taxonomy" id="65357"/>
    <lineage>
        <taxon>Eukaryota</taxon>
        <taxon>Sar</taxon>
        <taxon>Stramenopiles</taxon>
        <taxon>Oomycota</taxon>
        <taxon>Peronosporomycetes</taxon>
        <taxon>Albuginales</taxon>
        <taxon>Albuginaceae</taxon>
        <taxon>Albugo</taxon>
    </lineage>
</organism>